<protein>
    <submittedName>
        <fullName evidence="1">Uncharacterized protein</fullName>
    </submittedName>
</protein>
<evidence type="ECO:0000313" key="1">
    <source>
        <dbReference type="EMBL" id="ASJ80350.1"/>
    </source>
</evidence>
<dbReference type="Proteomes" id="UP000223392">
    <property type="component" value="Segment"/>
</dbReference>
<accession>A0A220NTU6</accession>
<sequence length="65" mass="7568">MKEYPEGGYIAFVYNNKKIVPMVVETMEEANRITIESLSKLAEMTNTPEHRAKIDSLMKEFSERK</sequence>
<proteinExistence type="predicted"/>
<name>A0A220NTU6_9CAUD</name>
<gene>
    <name evidence="1" type="ORF">ECD7_00258</name>
</gene>
<reference evidence="1 2" key="1">
    <citation type="journal article" date="2015" name="Bacteriophage">
        <title>A small-scale experiment of using phage-based probiotic dietary supplement for prevention of E. coli traveler's diarrhea.</title>
        <authorList>
            <person name="Aleshkin A.V."/>
            <person name="Rubalskii E.O."/>
            <person name="Volozhantsev N.V."/>
            <person name="Verevkin V.V."/>
            <person name="Svetoch E.A."/>
            <person name="Kiseleva I.A."/>
            <person name="Bochkareva S.S."/>
            <person name="Borisova O.Y."/>
            <person name="Popova A.V."/>
            <person name="Bogun A.G."/>
            <person name="Afanas'ev S.S."/>
        </authorList>
    </citation>
    <scope>NUCLEOTIDE SEQUENCE [LARGE SCALE GENOMIC DNA]</scope>
</reference>
<evidence type="ECO:0000313" key="2">
    <source>
        <dbReference type="Proteomes" id="UP000223392"/>
    </source>
</evidence>
<keyword evidence="2" id="KW-1185">Reference proteome</keyword>
<dbReference type="EMBL" id="KY683735">
    <property type="protein sequence ID" value="ASJ80350.1"/>
    <property type="molecule type" value="Genomic_DNA"/>
</dbReference>
<organism evidence="1 2">
    <name type="scientific">Escherichia phage ECD7</name>
    <dbReference type="NCBI Taxonomy" id="1981499"/>
    <lineage>
        <taxon>Viruses</taxon>
        <taxon>Duplodnaviria</taxon>
        <taxon>Heunggongvirae</taxon>
        <taxon>Uroviricota</taxon>
        <taxon>Caudoviricetes</taxon>
        <taxon>Pantevenvirales</taxon>
        <taxon>Straboviridae</taxon>
        <taxon>Krischvirus</taxon>
        <taxon>Krischvirus ecd7</taxon>
    </lineage>
</organism>